<dbReference type="InterPro" id="IPR031371">
    <property type="entry name" value="Mucin-15"/>
</dbReference>
<dbReference type="ExpressionAtlas" id="A0A4X1SZ43">
    <property type="expression patterns" value="baseline and differential"/>
</dbReference>
<dbReference type="KEGG" id="ssc:102165819"/>
<evidence type="ECO:0000256" key="2">
    <source>
        <dbReference type="SAM" id="Phobius"/>
    </source>
</evidence>
<dbReference type="AlphaFoldDB" id="A0A4X1SZ43"/>
<proteinExistence type="predicted"/>
<accession>A0A4X1SZ43</accession>
<evidence type="ECO:0000313" key="4">
    <source>
        <dbReference type="Ensembl" id="ENSSSCP00070008184.1"/>
    </source>
</evidence>
<dbReference type="GeneID" id="102165819"/>
<feature type="region of interest" description="Disordered" evidence="1">
    <location>
        <begin position="300"/>
        <end position="333"/>
    </location>
</feature>
<organism evidence="4 5">
    <name type="scientific">Sus scrofa</name>
    <name type="common">Pig</name>
    <dbReference type="NCBI Taxonomy" id="9823"/>
    <lineage>
        <taxon>Eukaryota</taxon>
        <taxon>Metazoa</taxon>
        <taxon>Chordata</taxon>
        <taxon>Craniata</taxon>
        <taxon>Vertebrata</taxon>
        <taxon>Euteleostomi</taxon>
        <taxon>Mammalia</taxon>
        <taxon>Eutheria</taxon>
        <taxon>Laurasiatheria</taxon>
        <taxon>Artiodactyla</taxon>
        <taxon>Suina</taxon>
        <taxon>Suidae</taxon>
        <taxon>Sus</taxon>
    </lineage>
</organism>
<sequence length="333" mass="36106">MKITMLTSAKILLILTLFSLLLFGSHGQEDQRKNTTQSISEGLKTGENESVPLESKANLTLDKDNRETSNSKASNLSLGGLSNKTHGINSHHNLSTDNFSRSPSPMPTSSPSPIHSFVSKLPWNSSIADENSLQVSIPPNATATVSSENITWSSVNDTMKAPDNSSITVNNLPSGPNTTPVTSVMETDGWHTTTRDSLAELTPYQETTLQPTLKFTNKSKIFPNTEDPQEENRNTGVVFGAILGAILGASLLSLVGYLLCGKRKTDSFSHRRLYDDRNEPVLRLDNAPEPYDVSFGNSSYYNPTANDSSTPAGLENAHDGIPMDDIPPLRTSV</sequence>
<keyword evidence="3" id="KW-0732">Signal</keyword>
<feature type="region of interest" description="Disordered" evidence="1">
    <location>
        <begin position="29"/>
        <end position="113"/>
    </location>
</feature>
<evidence type="ECO:0000256" key="1">
    <source>
        <dbReference type="SAM" id="MobiDB-lite"/>
    </source>
</evidence>
<keyword evidence="2" id="KW-0472">Membrane</keyword>
<feature type="signal peptide" evidence="3">
    <location>
        <begin position="1"/>
        <end position="27"/>
    </location>
</feature>
<gene>
    <name evidence="4" type="primary">MUC15</name>
</gene>
<dbReference type="CTD" id="143662"/>
<dbReference type="PANTHER" id="PTHR45427">
    <property type="entry name" value="MUCIN-15"/>
    <property type="match status" value="1"/>
</dbReference>
<keyword evidence="2" id="KW-1133">Transmembrane helix</keyword>
<dbReference type="Ensembl" id="ENSSSCT00035094053.1">
    <property type="protein sequence ID" value="ENSSSCP00035039494.1"/>
    <property type="gene ID" value="ENSSSCG00035069629.1"/>
</dbReference>
<feature type="compositionally biased region" description="Polar residues" evidence="1">
    <location>
        <begin position="70"/>
        <end position="99"/>
    </location>
</feature>
<protein>
    <submittedName>
        <fullName evidence="4">Mucin 15, cell surface associated</fullName>
    </submittedName>
</protein>
<dbReference type="Ensembl" id="ENSSSCT00070009975.1">
    <property type="protein sequence ID" value="ENSSSCP00070008184.1"/>
    <property type="gene ID" value="ENSSSCG00070005266.1"/>
</dbReference>
<dbReference type="Proteomes" id="UP000694720">
    <property type="component" value="Unplaced"/>
</dbReference>
<reference evidence="4 5" key="1">
    <citation type="submission" date="2017-08" db="EMBL/GenBank/DDBJ databases">
        <title>USMARCv1.0.</title>
        <authorList>
            <person name="Hannum G.I."/>
            <person name="Koren S."/>
            <person name="Schroeder S.G."/>
            <person name="Chin S.C."/>
            <person name="Nonneman D.J."/>
            <person name="Becker S.A."/>
            <person name="Rosen B.D."/>
            <person name="Bickhart D.M."/>
            <person name="Putnam N.H."/>
            <person name="Green R.E."/>
            <person name="Tuggle C.K."/>
            <person name="Liu H."/>
            <person name="Rohrer G.A."/>
            <person name="Warr A."/>
            <person name="Hall R."/>
            <person name="Kim K."/>
            <person name="Hume D.A."/>
            <person name="Talbot R."/>
            <person name="Chow W."/>
            <person name="Howe K."/>
            <person name="Schwartz A.S."/>
            <person name="Watson M."/>
            <person name="Archibald A.L."/>
            <person name="Phillippy A.M."/>
            <person name="Smith T.P.L."/>
        </authorList>
    </citation>
    <scope>NUCLEOTIDE SEQUENCE [LARGE SCALE GENOMIC DNA]</scope>
</reference>
<dbReference type="OMA" id="PDEWLTT"/>
<feature type="compositionally biased region" description="Polar residues" evidence="1">
    <location>
        <begin position="300"/>
        <end position="311"/>
    </location>
</feature>
<dbReference type="Proteomes" id="UP000314985">
    <property type="component" value="Chromosome 2"/>
</dbReference>
<evidence type="ECO:0000256" key="3">
    <source>
        <dbReference type="SAM" id="SignalP"/>
    </source>
</evidence>
<dbReference type="Ensembl" id="ENSSSCT00050063061.1">
    <property type="protein sequence ID" value="ENSSSCP00050027080.1"/>
    <property type="gene ID" value="ENSSSCG00050046353.1"/>
</dbReference>
<feature type="chain" id="PRO_5044614358" evidence="3">
    <location>
        <begin position="28"/>
        <end position="333"/>
    </location>
</feature>
<dbReference type="OrthoDB" id="9950822at2759"/>
<dbReference type="Proteomes" id="UP000694571">
    <property type="component" value="Unplaced"/>
</dbReference>
<dbReference type="Ensembl" id="ENSSSCT00055001230.1">
    <property type="protein sequence ID" value="ENSSSCP00055000904.1"/>
    <property type="gene ID" value="ENSSSCG00055000716.1"/>
</dbReference>
<name>A0A4X1SZ43_PIG</name>
<dbReference type="RefSeq" id="XP_020938898.1">
    <property type="nucleotide sequence ID" value="XM_021083239.1"/>
</dbReference>
<reference evidence="4" key="2">
    <citation type="submission" date="2025-05" db="UniProtKB">
        <authorList>
            <consortium name="Ensembl"/>
        </authorList>
    </citation>
    <scope>IDENTIFICATION</scope>
</reference>
<dbReference type="Pfam" id="PF15672">
    <property type="entry name" value="Mucin15"/>
    <property type="match status" value="1"/>
</dbReference>
<dbReference type="Proteomes" id="UP000694724">
    <property type="component" value="Unplaced"/>
</dbReference>
<evidence type="ECO:0000313" key="5">
    <source>
        <dbReference type="Proteomes" id="UP000314985"/>
    </source>
</evidence>
<dbReference type="PANTHER" id="PTHR45427:SF1">
    <property type="entry name" value="MUCIN-15"/>
    <property type="match status" value="1"/>
</dbReference>
<keyword evidence="2" id="KW-0812">Transmembrane</keyword>
<feature type="transmembrane region" description="Helical" evidence="2">
    <location>
        <begin position="237"/>
        <end position="260"/>
    </location>
</feature>